<dbReference type="InterPro" id="IPR036291">
    <property type="entry name" value="NAD(P)-bd_dom_sf"/>
</dbReference>
<dbReference type="InterPro" id="IPR006162">
    <property type="entry name" value="Ppantetheine_attach_site"/>
</dbReference>
<dbReference type="FunFam" id="1.10.1200.10:FF:000016">
    <property type="entry name" value="Non-ribosomal peptide synthase"/>
    <property type="match status" value="1"/>
</dbReference>
<dbReference type="InterPro" id="IPR013120">
    <property type="entry name" value="FAR_NAD-bd"/>
</dbReference>
<dbReference type="InterPro" id="IPR045851">
    <property type="entry name" value="AMP-bd_C_sf"/>
</dbReference>
<keyword evidence="2" id="KW-0597">Phosphoprotein</keyword>
<dbReference type="Proteomes" id="UP000321306">
    <property type="component" value="Unassembled WGS sequence"/>
</dbReference>
<dbReference type="OrthoDB" id="9803968at2"/>
<dbReference type="EMBL" id="BJXB01000010">
    <property type="protein sequence ID" value="GEM46882.1"/>
    <property type="molecule type" value="Genomic_DNA"/>
</dbReference>
<evidence type="ECO:0000259" key="3">
    <source>
        <dbReference type="PROSITE" id="PS50075"/>
    </source>
</evidence>
<evidence type="ECO:0000313" key="5">
    <source>
        <dbReference type="Proteomes" id="UP000321306"/>
    </source>
</evidence>
<dbReference type="AlphaFoldDB" id="A0A511N1Z7"/>
<dbReference type="GO" id="GO:0031177">
    <property type="term" value="F:phosphopantetheine binding"/>
    <property type="evidence" value="ECO:0007669"/>
    <property type="project" value="InterPro"/>
</dbReference>
<dbReference type="SUPFAM" id="SSF51735">
    <property type="entry name" value="NAD(P)-binding Rossmann-fold domains"/>
    <property type="match status" value="1"/>
</dbReference>
<name>A0A511N1Z7_DEIC1</name>
<dbReference type="GO" id="GO:0072330">
    <property type="term" value="P:monocarboxylic acid biosynthetic process"/>
    <property type="evidence" value="ECO:0007669"/>
    <property type="project" value="UniProtKB-ARBA"/>
</dbReference>
<evidence type="ECO:0000313" key="4">
    <source>
        <dbReference type="EMBL" id="GEM46882.1"/>
    </source>
</evidence>
<dbReference type="SUPFAM" id="SSF47336">
    <property type="entry name" value="ACP-like"/>
    <property type="match status" value="1"/>
</dbReference>
<gene>
    <name evidence="4" type="ORF">DC3_25170</name>
</gene>
<dbReference type="SMART" id="SM00823">
    <property type="entry name" value="PKS_PP"/>
    <property type="match status" value="1"/>
</dbReference>
<dbReference type="PROSITE" id="PS50075">
    <property type="entry name" value="CARRIER"/>
    <property type="match status" value="1"/>
</dbReference>
<dbReference type="PANTHER" id="PTHR44845">
    <property type="entry name" value="CARRIER DOMAIN-CONTAINING PROTEIN"/>
    <property type="match status" value="1"/>
</dbReference>
<evidence type="ECO:0000256" key="2">
    <source>
        <dbReference type="ARBA" id="ARBA00022553"/>
    </source>
</evidence>
<feature type="domain" description="Carrier" evidence="3">
    <location>
        <begin position="81"/>
        <end position="156"/>
    </location>
</feature>
<dbReference type="NCBIfam" id="TIGR01746">
    <property type="entry name" value="Thioester-redct"/>
    <property type="match status" value="1"/>
</dbReference>
<dbReference type="InterPro" id="IPR036736">
    <property type="entry name" value="ACP-like_sf"/>
</dbReference>
<accession>A0A511N1Z7</accession>
<dbReference type="InterPro" id="IPR009081">
    <property type="entry name" value="PP-bd_ACP"/>
</dbReference>
<dbReference type="Gene3D" id="1.10.1200.10">
    <property type="entry name" value="ACP-like"/>
    <property type="match status" value="1"/>
</dbReference>
<dbReference type="GO" id="GO:0044550">
    <property type="term" value="P:secondary metabolite biosynthetic process"/>
    <property type="evidence" value="ECO:0007669"/>
    <property type="project" value="UniProtKB-ARBA"/>
</dbReference>
<dbReference type="RefSeq" id="WP_146884696.1">
    <property type="nucleotide sequence ID" value="NZ_BJXB01000010.1"/>
</dbReference>
<dbReference type="Pfam" id="PF07993">
    <property type="entry name" value="NAD_binding_4"/>
    <property type="match status" value="1"/>
</dbReference>
<keyword evidence="5" id="KW-1185">Reference proteome</keyword>
<reference evidence="4 5" key="1">
    <citation type="submission" date="2019-07" db="EMBL/GenBank/DDBJ databases">
        <title>Whole genome shotgun sequence of Deinococcus cellulosilyticus NBRC 106333.</title>
        <authorList>
            <person name="Hosoyama A."/>
            <person name="Uohara A."/>
            <person name="Ohji S."/>
            <person name="Ichikawa N."/>
        </authorList>
    </citation>
    <scope>NUCLEOTIDE SEQUENCE [LARGE SCALE GENOMIC DNA]</scope>
    <source>
        <strain evidence="4 5">NBRC 106333</strain>
    </source>
</reference>
<dbReference type="InterPro" id="IPR020806">
    <property type="entry name" value="PKS_PP-bd"/>
</dbReference>
<proteinExistence type="predicted"/>
<dbReference type="PROSITE" id="PS00012">
    <property type="entry name" value="PHOSPHOPANTETHEINE"/>
    <property type="match status" value="1"/>
</dbReference>
<dbReference type="CDD" id="cd05235">
    <property type="entry name" value="SDR_e1"/>
    <property type="match status" value="1"/>
</dbReference>
<evidence type="ECO:0000256" key="1">
    <source>
        <dbReference type="ARBA" id="ARBA00022450"/>
    </source>
</evidence>
<dbReference type="SUPFAM" id="SSF56801">
    <property type="entry name" value="Acetyl-CoA synthetase-like"/>
    <property type="match status" value="1"/>
</dbReference>
<sequence>MNDLRNAFSNQPLSLTATSALRQDLRNYALQNLPQAMVPSRFVVVGQLPKLPNGKVDRKRLLQEAQTLQDVEGTPQNTHQPPTTPEEVQVAHIWKDLLGTQQIGIEESFFSVGGNSLTAVQMAARIREAFGVAISLRELFEAPTIREIALRLGTGSQQVLDQARERSVTPEMLLRESTLPDDIQITEGLKPAVQGLPGTVLLTGGTGYTGAFLLRALLDRSEARVFVLVRADSDQHAFERVRQNLQSFDLWRPQDETRVLAVAGDLGRAYFGLGRSTYERLAEEVEMIVHNGALSNYAQTYTYLKPINVLGTVEVLRLACRQRIKPVHFVSSLAVFPVRKGQERFPEAPLSDPFGVIGGYQQTKWVADRLVTEAGKRGLPINVYRPGQITGAQQGGQASTDTFLNAMLKGCIQLGKAMHFDVTLEMVPVDVCAAVISHLALGGQHHGKVFHLTNPRQVHWHDVVQMIQACGYPLKHTDYLEWYGSLTSALQQGEENELARYLVLFGDQAPSPDLGESGSAPVYLTGQLQDALQGSGIHCEPMGVALMQTYLKYFESTGFLPARTGEDADAALSLV</sequence>
<keyword evidence="1" id="KW-0596">Phosphopantetheine</keyword>
<comment type="caution">
    <text evidence="4">The sequence shown here is derived from an EMBL/GenBank/DDBJ whole genome shotgun (WGS) entry which is preliminary data.</text>
</comment>
<protein>
    <recommendedName>
        <fullName evidence="3">Carrier domain-containing protein</fullName>
    </recommendedName>
</protein>
<dbReference type="Pfam" id="PF00550">
    <property type="entry name" value="PP-binding"/>
    <property type="match status" value="1"/>
</dbReference>
<dbReference type="InterPro" id="IPR010080">
    <property type="entry name" value="Thioester_reductase-like_dom"/>
</dbReference>
<dbReference type="Gene3D" id="3.30.300.30">
    <property type="match status" value="1"/>
</dbReference>
<organism evidence="4 5">
    <name type="scientific">Deinococcus cellulosilyticus (strain DSM 18568 / NBRC 106333 / KACC 11606 / 5516J-15)</name>
    <dbReference type="NCBI Taxonomy" id="1223518"/>
    <lineage>
        <taxon>Bacteria</taxon>
        <taxon>Thermotogati</taxon>
        <taxon>Deinococcota</taxon>
        <taxon>Deinococci</taxon>
        <taxon>Deinococcales</taxon>
        <taxon>Deinococcaceae</taxon>
        <taxon>Deinococcus</taxon>
    </lineage>
</organism>
<dbReference type="Gene3D" id="3.40.50.720">
    <property type="entry name" value="NAD(P)-binding Rossmann-like Domain"/>
    <property type="match status" value="1"/>
</dbReference>
<dbReference type="PANTHER" id="PTHR44845:SF6">
    <property type="entry name" value="BETA-ALANINE-ACTIVATING ENZYME"/>
    <property type="match status" value="1"/>
</dbReference>